<evidence type="ECO:0000313" key="1">
    <source>
        <dbReference type="Ensembl" id="ENSCINP00000031594.1"/>
    </source>
</evidence>
<dbReference type="Proteomes" id="UP000008144">
    <property type="component" value="Unassembled WGS sequence"/>
</dbReference>
<sequence length="54" mass="6105">MEPFISLHNTQISYVSHFPKRGVLGPLPALNMLTMPHYYIPIPPTITTIVTLNE</sequence>
<dbReference type="AlphaFoldDB" id="H2XPL0"/>
<accession>H2XPL0</accession>
<dbReference type="HOGENOM" id="CLU_3049628_0_0_1"/>
<proteinExistence type="predicted"/>
<name>H2XPL0_CIOIN</name>
<reference evidence="2" key="1">
    <citation type="journal article" date="2002" name="Science">
        <title>The draft genome of Ciona intestinalis: insights into chordate and vertebrate origins.</title>
        <authorList>
            <person name="Dehal P."/>
            <person name="Satou Y."/>
            <person name="Campbell R.K."/>
            <person name="Chapman J."/>
            <person name="Degnan B."/>
            <person name="De Tomaso A."/>
            <person name="Davidson B."/>
            <person name="Di Gregorio A."/>
            <person name="Gelpke M."/>
            <person name="Goodstein D.M."/>
            <person name="Harafuji N."/>
            <person name="Hastings K.E."/>
            <person name="Ho I."/>
            <person name="Hotta K."/>
            <person name="Huang W."/>
            <person name="Kawashima T."/>
            <person name="Lemaire P."/>
            <person name="Martinez D."/>
            <person name="Meinertzhagen I.A."/>
            <person name="Necula S."/>
            <person name="Nonaka M."/>
            <person name="Putnam N."/>
            <person name="Rash S."/>
            <person name="Saiga H."/>
            <person name="Satake M."/>
            <person name="Terry A."/>
            <person name="Yamada L."/>
            <person name="Wang H.G."/>
            <person name="Awazu S."/>
            <person name="Azumi K."/>
            <person name="Boore J."/>
            <person name="Branno M."/>
            <person name="Chin-Bow S."/>
            <person name="DeSantis R."/>
            <person name="Doyle S."/>
            <person name="Francino P."/>
            <person name="Keys D.N."/>
            <person name="Haga S."/>
            <person name="Hayashi H."/>
            <person name="Hino K."/>
            <person name="Imai K.S."/>
            <person name="Inaba K."/>
            <person name="Kano S."/>
            <person name="Kobayashi K."/>
            <person name="Kobayashi M."/>
            <person name="Lee B.I."/>
            <person name="Makabe K.W."/>
            <person name="Manohar C."/>
            <person name="Matassi G."/>
            <person name="Medina M."/>
            <person name="Mochizuki Y."/>
            <person name="Mount S."/>
            <person name="Morishita T."/>
            <person name="Miura S."/>
            <person name="Nakayama A."/>
            <person name="Nishizaka S."/>
            <person name="Nomoto H."/>
            <person name="Ohta F."/>
            <person name="Oishi K."/>
            <person name="Rigoutsos I."/>
            <person name="Sano M."/>
            <person name="Sasaki A."/>
            <person name="Sasakura Y."/>
            <person name="Shoguchi E."/>
            <person name="Shin-i T."/>
            <person name="Spagnuolo A."/>
            <person name="Stainier D."/>
            <person name="Suzuki M.M."/>
            <person name="Tassy O."/>
            <person name="Takatori N."/>
            <person name="Tokuoka M."/>
            <person name="Yagi K."/>
            <person name="Yoshizaki F."/>
            <person name="Wada S."/>
            <person name="Zhang C."/>
            <person name="Hyatt P.D."/>
            <person name="Larimer F."/>
            <person name="Detter C."/>
            <person name="Doggett N."/>
            <person name="Glavina T."/>
            <person name="Hawkins T."/>
            <person name="Richardson P."/>
            <person name="Lucas S."/>
            <person name="Kohara Y."/>
            <person name="Levine M."/>
            <person name="Satoh N."/>
            <person name="Rokhsar D.S."/>
        </authorList>
    </citation>
    <scope>NUCLEOTIDE SEQUENCE [LARGE SCALE GENOMIC DNA]</scope>
</reference>
<protein>
    <submittedName>
        <fullName evidence="1">Uncharacterized protein</fullName>
    </submittedName>
</protein>
<dbReference type="Ensembl" id="ENSCINT00000036592.1">
    <property type="protein sequence ID" value="ENSCINP00000031594.1"/>
    <property type="gene ID" value="ENSCING00000019174.1"/>
</dbReference>
<reference evidence="1" key="3">
    <citation type="submission" date="2025-09" db="UniProtKB">
        <authorList>
            <consortium name="Ensembl"/>
        </authorList>
    </citation>
    <scope>IDENTIFICATION</scope>
</reference>
<evidence type="ECO:0000313" key="2">
    <source>
        <dbReference type="Proteomes" id="UP000008144"/>
    </source>
</evidence>
<dbReference type="InParanoid" id="H2XPL0"/>
<keyword evidence="2" id="KW-1185">Reference proteome</keyword>
<reference evidence="1" key="2">
    <citation type="submission" date="2025-08" db="UniProtKB">
        <authorList>
            <consortium name="Ensembl"/>
        </authorList>
    </citation>
    <scope>IDENTIFICATION</scope>
</reference>
<organism evidence="1 2">
    <name type="scientific">Ciona intestinalis</name>
    <name type="common">Transparent sea squirt</name>
    <name type="synonym">Ascidia intestinalis</name>
    <dbReference type="NCBI Taxonomy" id="7719"/>
    <lineage>
        <taxon>Eukaryota</taxon>
        <taxon>Metazoa</taxon>
        <taxon>Chordata</taxon>
        <taxon>Tunicata</taxon>
        <taxon>Ascidiacea</taxon>
        <taxon>Phlebobranchia</taxon>
        <taxon>Cionidae</taxon>
        <taxon>Ciona</taxon>
    </lineage>
</organism>